<evidence type="ECO:0000313" key="3">
    <source>
        <dbReference type="Proteomes" id="UP000765509"/>
    </source>
</evidence>
<feature type="region of interest" description="Disordered" evidence="1">
    <location>
        <begin position="167"/>
        <end position="224"/>
    </location>
</feature>
<dbReference type="AlphaFoldDB" id="A0A9Q3GCN7"/>
<keyword evidence="3" id="KW-1185">Reference proteome</keyword>
<name>A0A9Q3GCN7_9BASI</name>
<evidence type="ECO:0000256" key="1">
    <source>
        <dbReference type="SAM" id="MobiDB-lite"/>
    </source>
</evidence>
<dbReference type="Proteomes" id="UP000765509">
    <property type="component" value="Unassembled WGS sequence"/>
</dbReference>
<evidence type="ECO:0000313" key="2">
    <source>
        <dbReference type="EMBL" id="MBW0461352.1"/>
    </source>
</evidence>
<sequence>MNVNQSYTNNLGLLTKLYDHYAHFYFYNIFNKQVENGKNHKDNDRRALQESRTKLDKAIKRTNASDGRHSKRRHQIQIKNSPIELFPKAPKGLPLDFYDVKRFNSKLPAQHKNISDVGSIAFLRDPTTSLKFESPDEKMGDVKFTDKNWDDATKDYNLNFSVSVEYNSDDKSSEGTESYYGESVEMKTSDKEEEEYGNPNNENDEMVVLKGKDRETYSKYDEDE</sequence>
<feature type="compositionally biased region" description="Basic and acidic residues" evidence="1">
    <location>
        <begin position="210"/>
        <end position="224"/>
    </location>
</feature>
<accession>A0A9Q3GCN7</accession>
<gene>
    <name evidence="2" type="ORF">O181_001067</name>
</gene>
<organism evidence="2 3">
    <name type="scientific">Austropuccinia psidii MF-1</name>
    <dbReference type="NCBI Taxonomy" id="1389203"/>
    <lineage>
        <taxon>Eukaryota</taxon>
        <taxon>Fungi</taxon>
        <taxon>Dikarya</taxon>
        <taxon>Basidiomycota</taxon>
        <taxon>Pucciniomycotina</taxon>
        <taxon>Pucciniomycetes</taxon>
        <taxon>Pucciniales</taxon>
        <taxon>Sphaerophragmiaceae</taxon>
        <taxon>Austropuccinia</taxon>
    </lineage>
</organism>
<protein>
    <submittedName>
        <fullName evidence="2">Uncharacterized protein</fullName>
    </submittedName>
</protein>
<proteinExistence type="predicted"/>
<dbReference type="EMBL" id="AVOT02000146">
    <property type="protein sequence ID" value="MBW0461352.1"/>
    <property type="molecule type" value="Genomic_DNA"/>
</dbReference>
<comment type="caution">
    <text evidence="2">The sequence shown here is derived from an EMBL/GenBank/DDBJ whole genome shotgun (WGS) entry which is preliminary data.</text>
</comment>
<dbReference type="OrthoDB" id="3045408at2759"/>
<reference evidence="2" key="1">
    <citation type="submission" date="2021-03" db="EMBL/GenBank/DDBJ databases">
        <title>Draft genome sequence of rust myrtle Austropuccinia psidii MF-1, a brazilian biotype.</title>
        <authorList>
            <person name="Quecine M.C."/>
            <person name="Pachon D.M.R."/>
            <person name="Bonatelli M.L."/>
            <person name="Correr F.H."/>
            <person name="Franceschini L.M."/>
            <person name="Leite T.F."/>
            <person name="Margarido G.R.A."/>
            <person name="Almeida C.A."/>
            <person name="Ferrarezi J.A."/>
            <person name="Labate C.A."/>
        </authorList>
    </citation>
    <scope>NUCLEOTIDE SEQUENCE</scope>
    <source>
        <strain evidence="2">MF-1</strain>
    </source>
</reference>